<protein>
    <recommendedName>
        <fullName evidence="3 11">FAD:protein FMN transferase</fullName>
        <ecNumber evidence="2 11">2.7.1.180</ecNumber>
    </recommendedName>
    <alternativeName>
        <fullName evidence="9 11">Flavin transferase</fullName>
    </alternativeName>
</protein>
<keyword evidence="12" id="KW-0472">Membrane</keyword>
<comment type="function">
    <text evidence="12">Flavin transferase that catalyzes the transfer of the FMN moiety of FAD and its covalent binding to the hydroxyl group of a threonine residue in a target flavoprotein.</text>
</comment>
<proteinExistence type="inferred from homology"/>
<name>A0ABS6K8U6_9FIRM</name>
<keyword evidence="12" id="KW-0449">Lipoprotein</keyword>
<dbReference type="InterPro" id="IPR024932">
    <property type="entry name" value="ApbE"/>
</dbReference>
<evidence type="ECO:0000256" key="3">
    <source>
        <dbReference type="ARBA" id="ARBA00016337"/>
    </source>
</evidence>
<dbReference type="PIRSF" id="PIRSF006268">
    <property type="entry name" value="ApbE"/>
    <property type="match status" value="1"/>
</dbReference>
<keyword evidence="12" id="KW-0997">Cell inner membrane</keyword>
<evidence type="ECO:0000256" key="7">
    <source>
        <dbReference type="ARBA" id="ARBA00022827"/>
    </source>
</evidence>
<dbReference type="SUPFAM" id="SSF143631">
    <property type="entry name" value="ApbE-like"/>
    <property type="match status" value="1"/>
</dbReference>
<evidence type="ECO:0000313" key="13">
    <source>
        <dbReference type="EMBL" id="MBU9726927.1"/>
    </source>
</evidence>
<dbReference type="PROSITE" id="PS51257">
    <property type="entry name" value="PROKAR_LIPOPROTEIN"/>
    <property type="match status" value="1"/>
</dbReference>
<dbReference type="InterPro" id="IPR003374">
    <property type="entry name" value="ApbE-like_sf"/>
</dbReference>
<evidence type="ECO:0000256" key="4">
    <source>
        <dbReference type="ARBA" id="ARBA00022630"/>
    </source>
</evidence>
<keyword evidence="12" id="KW-1003">Cell membrane</keyword>
<keyword evidence="8 11" id="KW-0460">Magnesium</keyword>
<dbReference type="PANTHER" id="PTHR30040">
    <property type="entry name" value="THIAMINE BIOSYNTHESIS LIPOPROTEIN APBE"/>
    <property type="match status" value="1"/>
</dbReference>
<evidence type="ECO:0000256" key="11">
    <source>
        <dbReference type="PIRNR" id="PIRNR006268"/>
    </source>
</evidence>
<keyword evidence="4 11" id="KW-0285">Flavoprotein</keyword>
<keyword evidence="6 11" id="KW-0479">Metal-binding</keyword>
<evidence type="ECO:0000256" key="10">
    <source>
        <dbReference type="ARBA" id="ARBA00048540"/>
    </source>
</evidence>
<dbReference type="GO" id="GO:0016740">
    <property type="term" value="F:transferase activity"/>
    <property type="evidence" value="ECO:0007669"/>
    <property type="project" value="UniProtKB-KW"/>
</dbReference>
<dbReference type="PANTHER" id="PTHR30040:SF2">
    <property type="entry name" value="FAD:PROTEIN FMN TRANSFERASE"/>
    <property type="match status" value="1"/>
</dbReference>
<dbReference type="EMBL" id="JAHQCX010000008">
    <property type="protein sequence ID" value="MBU9726927.1"/>
    <property type="molecule type" value="Genomic_DNA"/>
</dbReference>
<evidence type="ECO:0000313" key="14">
    <source>
        <dbReference type="Proteomes" id="UP001314681"/>
    </source>
</evidence>
<evidence type="ECO:0000256" key="12">
    <source>
        <dbReference type="RuleBase" id="RU363002"/>
    </source>
</evidence>
<gene>
    <name evidence="13" type="ORF">KTH90_12970</name>
</gene>
<evidence type="ECO:0000256" key="1">
    <source>
        <dbReference type="ARBA" id="ARBA00001946"/>
    </source>
</evidence>
<dbReference type="Gene3D" id="3.10.520.10">
    <property type="entry name" value="ApbE-like domains"/>
    <property type="match status" value="1"/>
</dbReference>
<accession>A0ABS6K8U6</accession>
<dbReference type="Pfam" id="PF02424">
    <property type="entry name" value="ApbE"/>
    <property type="match status" value="1"/>
</dbReference>
<comment type="cofactor">
    <cofactor evidence="1 12">
        <name>Mg(2+)</name>
        <dbReference type="ChEBI" id="CHEBI:18420"/>
    </cofactor>
</comment>
<evidence type="ECO:0000256" key="5">
    <source>
        <dbReference type="ARBA" id="ARBA00022679"/>
    </source>
</evidence>
<evidence type="ECO:0000256" key="9">
    <source>
        <dbReference type="ARBA" id="ARBA00031306"/>
    </source>
</evidence>
<comment type="caution">
    <text evidence="13">The sequence shown here is derived from an EMBL/GenBank/DDBJ whole genome shotgun (WGS) entry which is preliminary data.</text>
</comment>
<evidence type="ECO:0000256" key="8">
    <source>
        <dbReference type="ARBA" id="ARBA00022842"/>
    </source>
</evidence>
<keyword evidence="7 11" id="KW-0274">FAD</keyword>
<dbReference type="EC" id="2.7.1.180" evidence="2 11"/>
<comment type="catalytic activity">
    <reaction evidence="10 11 12">
        <text>L-threonyl-[protein] + FAD = FMN-L-threonyl-[protein] + AMP + H(+)</text>
        <dbReference type="Rhea" id="RHEA:36847"/>
        <dbReference type="Rhea" id="RHEA-COMP:11060"/>
        <dbReference type="Rhea" id="RHEA-COMP:11061"/>
        <dbReference type="ChEBI" id="CHEBI:15378"/>
        <dbReference type="ChEBI" id="CHEBI:30013"/>
        <dbReference type="ChEBI" id="CHEBI:57692"/>
        <dbReference type="ChEBI" id="CHEBI:74257"/>
        <dbReference type="ChEBI" id="CHEBI:456215"/>
        <dbReference type="EC" id="2.7.1.180"/>
    </reaction>
</comment>
<organism evidence="13 14">
    <name type="scientific">Diplocloster modestus</name>
    <dbReference type="NCBI Taxonomy" id="2850322"/>
    <lineage>
        <taxon>Bacteria</taxon>
        <taxon>Bacillati</taxon>
        <taxon>Bacillota</taxon>
        <taxon>Clostridia</taxon>
        <taxon>Lachnospirales</taxon>
        <taxon>Lachnospiraceae</taxon>
        <taxon>Diplocloster</taxon>
    </lineage>
</organism>
<sequence>MEEKMTRHFHRYILFWLILAIFIPSLSGCDIKNAGQPLSASAIKLNTFVTVKIYDNKKQSILDHCMEMIDQYELLFSRTNPDSELYQLNEHQTEADLLSPSLQELIQIGLDYSSTSSGAFDIAIEPISSLWDFTAEHPVPPDPAAIQAALPYVKASGIHLQDGRITFDDPHMGIDLGGIAKGYIADRLKDYLISEGVNSAMINLGGNVLCVGTKPDGSPFEIGIQKPFSERNEVITTIPVTDQSVVSSGVYERYFDYEGVRYHHLLDPATGYPVKNDLLEVTILSDQSVDGDALSTTCFVLGLQKGMELIESLPGVEAMFITDDNQLHYSSGFPKM</sequence>
<evidence type="ECO:0000256" key="2">
    <source>
        <dbReference type="ARBA" id="ARBA00011955"/>
    </source>
</evidence>
<keyword evidence="5 11" id="KW-0808">Transferase</keyword>
<dbReference type="Proteomes" id="UP001314681">
    <property type="component" value="Unassembled WGS sequence"/>
</dbReference>
<comment type="subcellular location">
    <subcellularLocation>
        <location evidence="12">Cell inner membrane</location>
        <topology evidence="12">Lipid-anchor</topology>
        <orientation evidence="12">Periplasmic side</orientation>
    </subcellularLocation>
</comment>
<keyword evidence="14" id="KW-1185">Reference proteome</keyword>
<reference evidence="13 14" key="1">
    <citation type="submission" date="2021-06" db="EMBL/GenBank/DDBJ databases">
        <title>Description of novel taxa of the family Lachnospiraceae.</title>
        <authorList>
            <person name="Chaplin A.V."/>
            <person name="Sokolova S.R."/>
            <person name="Pikina A.P."/>
            <person name="Korzhanova M."/>
            <person name="Belova V."/>
            <person name="Korostin D."/>
            <person name="Efimov B.A."/>
        </authorList>
    </citation>
    <scope>NUCLEOTIDE SEQUENCE [LARGE SCALE GENOMIC DNA]</scope>
    <source>
        <strain evidence="13 14">ASD4241</strain>
    </source>
</reference>
<evidence type="ECO:0000256" key="6">
    <source>
        <dbReference type="ARBA" id="ARBA00022723"/>
    </source>
</evidence>
<comment type="similarity">
    <text evidence="11 12">Belongs to the ApbE family.</text>
</comment>